<keyword evidence="3" id="KW-1185">Reference proteome</keyword>
<reference evidence="3" key="1">
    <citation type="journal article" date="2019" name="Int. J. Syst. Evol. Microbiol.">
        <title>The Global Catalogue of Microorganisms (GCM) 10K type strain sequencing project: providing services to taxonomists for standard genome sequencing and annotation.</title>
        <authorList>
            <consortium name="The Broad Institute Genomics Platform"/>
            <consortium name="The Broad Institute Genome Sequencing Center for Infectious Disease"/>
            <person name="Wu L."/>
            <person name="Ma J."/>
        </authorList>
    </citation>
    <scope>NUCLEOTIDE SEQUENCE [LARGE SCALE GENOMIC DNA]</scope>
    <source>
        <strain evidence="3">JCM 17919</strain>
    </source>
</reference>
<protein>
    <submittedName>
        <fullName evidence="2">Uncharacterized protein</fullName>
    </submittedName>
</protein>
<organism evidence="2 3">
    <name type="scientific">Flaviaesturariibacter amylovorans</name>
    <dbReference type="NCBI Taxonomy" id="1084520"/>
    <lineage>
        <taxon>Bacteria</taxon>
        <taxon>Pseudomonadati</taxon>
        <taxon>Bacteroidota</taxon>
        <taxon>Chitinophagia</taxon>
        <taxon>Chitinophagales</taxon>
        <taxon>Chitinophagaceae</taxon>
        <taxon>Flaviaestuariibacter</taxon>
    </lineage>
</organism>
<dbReference type="EMBL" id="BAABGY010000007">
    <property type="protein sequence ID" value="GAA4328109.1"/>
    <property type="molecule type" value="Genomic_DNA"/>
</dbReference>
<name>A0ABP8GPU4_9BACT</name>
<comment type="caution">
    <text evidence="2">The sequence shown here is derived from an EMBL/GenBank/DDBJ whole genome shotgun (WGS) entry which is preliminary data.</text>
</comment>
<evidence type="ECO:0000313" key="2">
    <source>
        <dbReference type="EMBL" id="GAA4328109.1"/>
    </source>
</evidence>
<evidence type="ECO:0000256" key="1">
    <source>
        <dbReference type="SAM" id="MobiDB-lite"/>
    </source>
</evidence>
<gene>
    <name evidence="2" type="ORF">GCM10023184_17810</name>
</gene>
<accession>A0ABP8GPU4</accession>
<feature type="region of interest" description="Disordered" evidence="1">
    <location>
        <begin position="1"/>
        <end position="26"/>
    </location>
</feature>
<proteinExistence type="predicted"/>
<dbReference type="Proteomes" id="UP001501725">
    <property type="component" value="Unassembled WGS sequence"/>
</dbReference>
<sequence>MDSNLNPGRIQTCDPAEGAQKSPALVRATPLRSLVVPGDQPGRTRNSSGAKVERVWKDLFGHRLEHLRDWNTDRGDLCPSPESN</sequence>
<evidence type="ECO:0000313" key="3">
    <source>
        <dbReference type="Proteomes" id="UP001501725"/>
    </source>
</evidence>